<dbReference type="AlphaFoldDB" id="A0A508A5B7"/>
<dbReference type="EMBL" id="VICE01000084">
    <property type="protein sequence ID" value="TQD45139.1"/>
    <property type="molecule type" value="Genomic_DNA"/>
</dbReference>
<reference evidence="1 2" key="1">
    <citation type="submission" date="2019-06" db="EMBL/GenBank/DDBJ databases">
        <title>Lysobacter alkalisoli sp. nov. isolated from saline soil.</title>
        <authorList>
            <person name="Sun J.-Q."/>
            <person name="Xu L."/>
        </authorList>
    </citation>
    <scope>NUCLEOTIDE SEQUENCE [LARGE SCALE GENOMIC DNA]</scope>
    <source>
        <strain evidence="1 2">JCM 31130</strain>
    </source>
</reference>
<dbReference type="OrthoDB" id="555504at2"/>
<dbReference type="InterPro" id="IPR038396">
    <property type="entry name" value="SpoIIAA-like_sf"/>
</dbReference>
<dbReference type="Gene3D" id="3.40.50.10600">
    <property type="entry name" value="SpoIIaa-like domains"/>
    <property type="match status" value="1"/>
</dbReference>
<proteinExistence type="predicted"/>
<dbReference type="InterPro" id="IPR036513">
    <property type="entry name" value="STAS_dom_sf"/>
</dbReference>
<name>A0A508A5B7_9GAMM</name>
<dbReference type="InterPro" id="IPR021866">
    <property type="entry name" value="SpoIIAA-like"/>
</dbReference>
<organism evidence="1 2">
    <name type="scientific">Marilutibacter aestuarii</name>
    <dbReference type="NCBI Taxonomy" id="1706195"/>
    <lineage>
        <taxon>Bacteria</taxon>
        <taxon>Pseudomonadati</taxon>
        <taxon>Pseudomonadota</taxon>
        <taxon>Gammaproteobacteria</taxon>
        <taxon>Lysobacterales</taxon>
        <taxon>Lysobacteraceae</taxon>
        <taxon>Marilutibacter</taxon>
    </lineage>
</organism>
<comment type="caution">
    <text evidence="1">The sequence shown here is derived from an EMBL/GenBank/DDBJ whole genome shotgun (WGS) entry which is preliminary data.</text>
</comment>
<gene>
    <name evidence="1" type="ORF">FKV25_08650</name>
</gene>
<dbReference type="Proteomes" id="UP000318212">
    <property type="component" value="Unassembled WGS sequence"/>
</dbReference>
<evidence type="ECO:0000313" key="1">
    <source>
        <dbReference type="EMBL" id="TQD45139.1"/>
    </source>
</evidence>
<dbReference type="SUPFAM" id="SSF52091">
    <property type="entry name" value="SpoIIaa-like"/>
    <property type="match status" value="1"/>
</dbReference>
<accession>A0A508A5B7</accession>
<keyword evidence="2" id="KW-1185">Reference proteome</keyword>
<protein>
    <submittedName>
        <fullName evidence="1">STAS/SEC14 domain-containing protein</fullName>
    </submittedName>
</protein>
<sequence length="127" mass="13881">MVIEILQVAPHVAAFHFTGQLTGEDYDTCIGAVETKLSLNPRIGIFTDLTGLTGMSAEAMAKDVRYGLGKLGELKRFARSAMVTEREWLARVSSFTGMLVPGIELQTFEPAERDAAMAWVSRPIAPH</sequence>
<evidence type="ECO:0000313" key="2">
    <source>
        <dbReference type="Proteomes" id="UP000318212"/>
    </source>
</evidence>
<dbReference type="Pfam" id="PF11964">
    <property type="entry name" value="SpoIIAA-like"/>
    <property type="match status" value="1"/>
</dbReference>